<protein>
    <recommendedName>
        <fullName evidence="3">Amidohydrolase-related domain-containing protein</fullName>
    </recommendedName>
</protein>
<dbReference type="GO" id="GO:0016787">
    <property type="term" value="F:hydrolase activity"/>
    <property type="evidence" value="ECO:0007669"/>
    <property type="project" value="InterPro"/>
</dbReference>
<dbReference type="Proteomes" id="UP000004947">
    <property type="component" value="Unassembled WGS sequence"/>
</dbReference>
<feature type="chain" id="PRO_5002691073" description="Amidohydrolase-related domain-containing protein" evidence="2">
    <location>
        <begin position="19"/>
        <end position="292"/>
    </location>
</feature>
<dbReference type="PANTHER" id="PTHR43569">
    <property type="entry name" value="AMIDOHYDROLASE"/>
    <property type="match status" value="1"/>
</dbReference>
<dbReference type="InterPro" id="IPR032466">
    <property type="entry name" value="Metal_Hydrolase"/>
</dbReference>
<dbReference type="AlphaFoldDB" id="A6DG63"/>
<dbReference type="OrthoDB" id="5450317at2"/>
<dbReference type="eggNOG" id="COG3618">
    <property type="taxonomic scope" value="Bacteria"/>
</dbReference>
<evidence type="ECO:0000256" key="1">
    <source>
        <dbReference type="ARBA" id="ARBA00038310"/>
    </source>
</evidence>
<dbReference type="RefSeq" id="WP_007276910.1">
    <property type="nucleotide sequence ID" value="NZ_ABCK01000002.1"/>
</dbReference>
<evidence type="ECO:0000313" key="5">
    <source>
        <dbReference type="Proteomes" id="UP000004947"/>
    </source>
</evidence>
<feature type="signal peptide" evidence="2">
    <location>
        <begin position="1"/>
        <end position="18"/>
    </location>
</feature>
<accession>A6DG63</accession>
<dbReference type="Pfam" id="PF04909">
    <property type="entry name" value="Amidohydro_2"/>
    <property type="match status" value="1"/>
</dbReference>
<proteinExistence type="inferred from homology"/>
<evidence type="ECO:0000313" key="4">
    <source>
        <dbReference type="EMBL" id="EDM29180.1"/>
    </source>
</evidence>
<name>A6DG63_9BACT</name>
<gene>
    <name evidence="4" type="ORF">LNTAR_22359</name>
</gene>
<organism evidence="4 5">
    <name type="scientific">Lentisphaera araneosa HTCC2155</name>
    <dbReference type="NCBI Taxonomy" id="313628"/>
    <lineage>
        <taxon>Bacteria</taxon>
        <taxon>Pseudomonadati</taxon>
        <taxon>Lentisphaerota</taxon>
        <taxon>Lentisphaeria</taxon>
        <taxon>Lentisphaerales</taxon>
        <taxon>Lentisphaeraceae</taxon>
        <taxon>Lentisphaera</taxon>
    </lineage>
</organism>
<dbReference type="EMBL" id="ABCK01000002">
    <property type="protein sequence ID" value="EDM29180.1"/>
    <property type="molecule type" value="Genomic_DNA"/>
</dbReference>
<dbReference type="STRING" id="313628.LNTAR_22359"/>
<feature type="domain" description="Amidohydrolase-related" evidence="3">
    <location>
        <begin position="29"/>
        <end position="285"/>
    </location>
</feature>
<reference evidence="4 5" key="1">
    <citation type="journal article" date="2010" name="J. Bacteriol.">
        <title>Genome sequence of Lentisphaera araneosa HTCC2155T, the type species of the order Lentisphaerales in the phylum Lentisphaerae.</title>
        <authorList>
            <person name="Thrash J.C."/>
            <person name="Cho J.C."/>
            <person name="Vergin K.L."/>
            <person name="Morris R.M."/>
            <person name="Giovannoni S.J."/>
        </authorList>
    </citation>
    <scope>NUCLEOTIDE SEQUENCE [LARGE SCALE GENOMIC DNA]</scope>
    <source>
        <strain evidence="4 5">HTCC2155</strain>
    </source>
</reference>
<dbReference type="InterPro" id="IPR052350">
    <property type="entry name" value="Metallo-dep_Lactonases"/>
</dbReference>
<comment type="similarity">
    <text evidence="1">Belongs to the metallo-dependent hydrolases superfamily.</text>
</comment>
<sequence>MKVILALSLLLFQQIISAIEMTVENIEIVDSHIHFFDTSRPDGVMWPPKRNKVLHVPTLPEHYKEIVKENNVKKAVVVQASNWVSDANWNLKVTENEADLYAGVVCNLSTLGTKQFRKDIDKLIQNPRAVGIRITHPPKDRKFYSAQLIKDLKYIAEHNMSLDILHARFESDTLIEIAKQLPELNIMIGLSGKKTDLILELERLPNVFCKFTNDLSKSETRKNFEIIWQKFGPDRIVFGSNWPATKLTPNGYAQTKKALFDILKEKGDDAVKKVFYDNALKFYQLENGRKLK</sequence>
<dbReference type="PANTHER" id="PTHR43569:SF2">
    <property type="entry name" value="AMIDOHYDROLASE-RELATED DOMAIN-CONTAINING PROTEIN"/>
    <property type="match status" value="1"/>
</dbReference>
<evidence type="ECO:0000259" key="3">
    <source>
        <dbReference type="Pfam" id="PF04909"/>
    </source>
</evidence>
<evidence type="ECO:0000256" key="2">
    <source>
        <dbReference type="SAM" id="SignalP"/>
    </source>
</evidence>
<keyword evidence="2" id="KW-0732">Signal</keyword>
<dbReference type="InterPro" id="IPR006680">
    <property type="entry name" value="Amidohydro-rel"/>
</dbReference>
<dbReference type="Gene3D" id="3.20.20.140">
    <property type="entry name" value="Metal-dependent hydrolases"/>
    <property type="match status" value="1"/>
</dbReference>
<comment type="caution">
    <text evidence="4">The sequence shown here is derived from an EMBL/GenBank/DDBJ whole genome shotgun (WGS) entry which is preliminary data.</text>
</comment>
<dbReference type="SUPFAM" id="SSF51556">
    <property type="entry name" value="Metallo-dependent hydrolases"/>
    <property type="match status" value="1"/>
</dbReference>
<keyword evidence="5" id="KW-1185">Reference proteome</keyword>